<dbReference type="EMBL" id="JADCUA010000038">
    <property type="protein sequence ID" value="KAH9829435.1"/>
    <property type="molecule type" value="Genomic_DNA"/>
</dbReference>
<dbReference type="Proteomes" id="UP000814176">
    <property type="component" value="Unassembled WGS sequence"/>
</dbReference>
<evidence type="ECO:0000313" key="2">
    <source>
        <dbReference type="Proteomes" id="UP000814176"/>
    </source>
</evidence>
<gene>
    <name evidence="1" type="ORF">C8Q71DRAFT_790144</name>
</gene>
<evidence type="ECO:0000313" key="1">
    <source>
        <dbReference type="EMBL" id="KAH9829435.1"/>
    </source>
</evidence>
<accession>A0ABQ8JYT6</accession>
<dbReference type="GeneID" id="72006026"/>
<organism evidence="1 2">
    <name type="scientific">Rhodofomes roseus</name>
    <dbReference type="NCBI Taxonomy" id="34475"/>
    <lineage>
        <taxon>Eukaryota</taxon>
        <taxon>Fungi</taxon>
        <taxon>Dikarya</taxon>
        <taxon>Basidiomycota</taxon>
        <taxon>Agaricomycotina</taxon>
        <taxon>Agaricomycetes</taxon>
        <taxon>Polyporales</taxon>
        <taxon>Rhodofomes</taxon>
    </lineage>
</organism>
<comment type="caution">
    <text evidence="1">The sequence shown here is derived from an EMBL/GenBank/DDBJ whole genome shotgun (WGS) entry which is preliminary data.</text>
</comment>
<name>A0ABQ8JYT6_9APHY</name>
<dbReference type="RefSeq" id="XP_047772909.1">
    <property type="nucleotide sequence ID" value="XM_047925294.1"/>
</dbReference>
<protein>
    <submittedName>
        <fullName evidence="1">Uncharacterized protein</fullName>
    </submittedName>
</protein>
<reference evidence="1 2" key="1">
    <citation type="journal article" date="2021" name="Environ. Microbiol.">
        <title>Gene family expansions and transcriptome signatures uncover fungal adaptations to wood decay.</title>
        <authorList>
            <person name="Hage H."/>
            <person name="Miyauchi S."/>
            <person name="Viragh M."/>
            <person name="Drula E."/>
            <person name="Min B."/>
            <person name="Chaduli D."/>
            <person name="Navarro D."/>
            <person name="Favel A."/>
            <person name="Norest M."/>
            <person name="Lesage-Meessen L."/>
            <person name="Balint B."/>
            <person name="Merenyi Z."/>
            <person name="de Eugenio L."/>
            <person name="Morin E."/>
            <person name="Martinez A.T."/>
            <person name="Baldrian P."/>
            <person name="Stursova M."/>
            <person name="Martinez M.J."/>
            <person name="Novotny C."/>
            <person name="Magnuson J.K."/>
            <person name="Spatafora J.W."/>
            <person name="Maurice S."/>
            <person name="Pangilinan J."/>
            <person name="Andreopoulos W."/>
            <person name="LaButti K."/>
            <person name="Hundley H."/>
            <person name="Na H."/>
            <person name="Kuo A."/>
            <person name="Barry K."/>
            <person name="Lipzen A."/>
            <person name="Henrissat B."/>
            <person name="Riley R."/>
            <person name="Ahrendt S."/>
            <person name="Nagy L.G."/>
            <person name="Grigoriev I.V."/>
            <person name="Martin F."/>
            <person name="Rosso M.N."/>
        </authorList>
    </citation>
    <scope>NUCLEOTIDE SEQUENCE [LARGE SCALE GENOMIC DNA]</scope>
    <source>
        <strain evidence="1 2">CIRM-BRFM 1785</strain>
    </source>
</reference>
<keyword evidence="2" id="KW-1185">Reference proteome</keyword>
<sequence length="231" mass="24815">MISRHGMASRIKIAHAGGSLDYEGTTARREIARWGRRGVTLDDPCGSLLVRTDTTAEAGPWAGGETVHPAPEIGGWVWRGREGGCTDVTGRGAKSSRSPGPPLPATAIVSPARATISEIAVRTGRGGGSTPRTWHTAPQAICGRQHAGRRVTDAWRRCSPLQARGGRPTSHVRKEALWVQRGPALAVGAPSQRAYRSSPSVAQHPIIHCTRSCCRNRHRALSETGCMLWRM</sequence>
<proteinExistence type="predicted"/>